<evidence type="ECO:0000313" key="3">
    <source>
        <dbReference type="Proteomes" id="UP000887013"/>
    </source>
</evidence>
<reference evidence="2" key="1">
    <citation type="submission" date="2020-08" db="EMBL/GenBank/DDBJ databases">
        <title>Multicomponent nature underlies the extraordinary mechanical properties of spider dragline silk.</title>
        <authorList>
            <person name="Kono N."/>
            <person name="Nakamura H."/>
            <person name="Mori M."/>
            <person name="Yoshida Y."/>
            <person name="Ohtoshi R."/>
            <person name="Malay A.D."/>
            <person name="Moran D.A.P."/>
            <person name="Tomita M."/>
            <person name="Numata K."/>
            <person name="Arakawa K."/>
        </authorList>
    </citation>
    <scope>NUCLEOTIDE SEQUENCE</scope>
</reference>
<keyword evidence="3" id="KW-1185">Reference proteome</keyword>
<dbReference type="Proteomes" id="UP000887013">
    <property type="component" value="Unassembled WGS sequence"/>
</dbReference>
<evidence type="ECO:0000256" key="1">
    <source>
        <dbReference type="SAM" id="SignalP"/>
    </source>
</evidence>
<sequence length="195" mass="22025">MILALVFICIAFAPKPSDSLPMGAWADTALGYDITTEFVDGYYGPWNFDYLRANRLWGLPYSRGLWPGDRYPLDVALDSFDYANAMGVGPDFLRAPDYLYYGSPTKTVDIAKEKYVRDNGLYDTEYGVRDSISVRPGLPRSSRSFAPYFAPPYSRARSLYDYDLLPYNRRALAAGLGTPRPSSLRTGGDFLYLRR</sequence>
<dbReference type="AlphaFoldDB" id="A0A8X6TNZ6"/>
<keyword evidence="1" id="KW-0732">Signal</keyword>
<accession>A0A8X6TNZ6</accession>
<evidence type="ECO:0000313" key="2">
    <source>
        <dbReference type="EMBL" id="GFT28653.1"/>
    </source>
</evidence>
<feature type="signal peptide" evidence="1">
    <location>
        <begin position="1"/>
        <end position="19"/>
    </location>
</feature>
<proteinExistence type="predicted"/>
<organism evidence="2 3">
    <name type="scientific">Nephila pilipes</name>
    <name type="common">Giant wood spider</name>
    <name type="synonym">Nephila maculata</name>
    <dbReference type="NCBI Taxonomy" id="299642"/>
    <lineage>
        <taxon>Eukaryota</taxon>
        <taxon>Metazoa</taxon>
        <taxon>Ecdysozoa</taxon>
        <taxon>Arthropoda</taxon>
        <taxon>Chelicerata</taxon>
        <taxon>Arachnida</taxon>
        <taxon>Araneae</taxon>
        <taxon>Araneomorphae</taxon>
        <taxon>Entelegynae</taxon>
        <taxon>Araneoidea</taxon>
        <taxon>Nephilidae</taxon>
        <taxon>Nephila</taxon>
    </lineage>
</organism>
<comment type="caution">
    <text evidence="2">The sequence shown here is derived from an EMBL/GenBank/DDBJ whole genome shotgun (WGS) entry which is preliminary data.</text>
</comment>
<protein>
    <submittedName>
        <fullName evidence="2">Uncharacterized protein</fullName>
    </submittedName>
</protein>
<name>A0A8X6TNZ6_NEPPI</name>
<dbReference type="OrthoDB" id="6408339at2759"/>
<feature type="chain" id="PRO_5036471810" evidence="1">
    <location>
        <begin position="20"/>
        <end position="195"/>
    </location>
</feature>
<gene>
    <name evidence="2" type="primary">AVEN_146780_1</name>
    <name evidence="2" type="ORF">NPIL_590271</name>
</gene>
<dbReference type="EMBL" id="BMAW01012446">
    <property type="protein sequence ID" value="GFT28653.1"/>
    <property type="molecule type" value="Genomic_DNA"/>
</dbReference>